<name>A0AAV7UP78_PLEWA</name>
<proteinExistence type="predicted"/>
<sequence length="187" mass="20789">MGGGEDEFKERGSDWGFICDLDNPLAFLRKKNRTTPPRGPDNITYQGLSPELIAARGPLTPSDATLQYQPSDHRHQISRPVDLFQRRTSSPPDRLQLSLVDRCKERRDPVLIIAGQHVSGRTHSGKMFLGERASGRHDPTETLAPFVSLPPKIFAPARLTHSLAPPSSPRIRTKCNQAPFLRGTALH</sequence>
<reference evidence="1" key="1">
    <citation type="journal article" date="2022" name="bioRxiv">
        <title>Sequencing and chromosome-scale assembly of the giantPleurodeles waltlgenome.</title>
        <authorList>
            <person name="Brown T."/>
            <person name="Elewa A."/>
            <person name="Iarovenko S."/>
            <person name="Subramanian E."/>
            <person name="Araus A.J."/>
            <person name="Petzold A."/>
            <person name="Susuki M."/>
            <person name="Suzuki K.-i.T."/>
            <person name="Hayashi T."/>
            <person name="Toyoda A."/>
            <person name="Oliveira C."/>
            <person name="Osipova E."/>
            <person name="Leigh N.D."/>
            <person name="Simon A."/>
            <person name="Yun M.H."/>
        </authorList>
    </citation>
    <scope>NUCLEOTIDE SEQUENCE</scope>
    <source>
        <strain evidence="1">20211129_DDA</strain>
        <tissue evidence="1">Liver</tissue>
    </source>
</reference>
<protein>
    <submittedName>
        <fullName evidence="1">Uncharacterized protein</fullName>
    </submittedName>
</protein>
<dbReference type="EMBL" id="JANPWB010000005">
    <property type="protein sequence ID" value="KAJ1189422.1"/>
    <property type="molecule type" value="Genomic_DNA"/>
</dbReference>
<dbReference type="Proteomes" id="UP001066276">
    <property type="component" value="Chromosome 3_1"/>
</dbReference>
<keyword evidence="2" id="KW-1185">Reference proteome</keyword>
<evidence type="ECO:0000313" key="1">
    <source>
        <dbReference type="EMBL" id="KAJ1189422.1"/>
    </source>
</evidence>
<organism evidence="1 2">
    <name type="scientific">Pleurodeles waltl</name>
    <name type="common">Iberian ribbed newt</name>
    <dbReference type="NCBI Taxonomy" id="8319"/>
    <lineage>
        <taxon>Eukaryota</taxon>
        <taxon>Metazoa</taxon>
        <taxon>Chordata</taxon>
        <taxon>Craniata</taxon>
        <taxon>Vertebrata</taxon>
        <taxon>Euteleostomi</taxon>
        <taxon>Amphibia</taxon>
        <taxon>Batrachia</taxon>
        <taxon>Caudata</taxon>
        <taxon>Salamandroidea</taxon>
        <taxon>Salamandridae</taxon>
        <taxon>Pleurodelinae</taxon>
        <taxon>Pleurodeles</taxon>
    </lineage>
</organism>
<accession>A0AAV7UP78</accession>
<gene>
    <name evidence="1" type="ORF">NDU88_006167</name>
</gene>
<dbReference type="AlphaFoldDB" id="A0AAV7UP78"/>
<evidence type="ECO:0000313" key="2">
    <source>
        <dbReference type="Proteomes" id="UP001066276"/>
    </source>
</evidence>
<comment type="caution">
    <text evidence="1">The sequence shown here is derived from an EMBL/GenBank/DDBJ whole genome shotgun (WGS) entry which is preliminary data.</text>
</comment>